<dbReference type="NCBIfam" id="NF005495">
    <property type="entry name" value="PRK07109.1"/>
    <property type="match status" value="1"/>
</dbReference>
<dbReference type="InterPro" id="IPR057326">
    <property type="entry name" value="KR_dom"/>
</dbReference>
<keyword evidence="7" id="KW-1185">Reference proteome</keyword>
<keyword evidence="2" id="KW-0560">Oxidoreductase</keyword>
<name>A0ABV7YLZ0_9ACTN</name>
<dbReference type="PROSITE" id="PS00061">
    <property type="entry name" value="ADH_SHORT"/>
    <property type="match status" value="1"/>
</dbReference>
<gene>
    <name evidence="6" type="ORF">ACFOUW_33090</name>
</gene>
<comment type="caution">
    <text evidence="6">The sequence shown here is derived from an EMBL/GenBank/DDBJ whole genome shotgun (WGS) entry which is preliminary data.</text>
</comment>
<dbReference type="SUPFAM" id="SSF51735">
    <property type="entry name" value="NAD(P)-binding Rossmann-fold domains"/>
    <property type="match status" value="1"/>
</dbReference>
<dbReference type="SMART" id="SM00822">
    <property type="entry name" value="PKS_KR"/>
    <property type="match status" value="1"/>
</dbReference>
<reference evidence="7" key="1">
    <citation type="journal article" date="2019" name="Int. J. Syst. Evol. Microbiol.">
        <title>The Global Catalogue of Microorganisms (GCM) 10K type strain sequencing project: providing services to taxonomists for standard genome sequencing and annotation.</title>
        <authorList>
            <consortium name="The Broad Institute Genomics Platform"/>
            <consortium name="The Broad Institute Genome Sequencing Center for Infectious Disease"/>
            <person name="Wu L."/>
            <person name="Ma J."/>
        </authorList>
    </citation>
    <scope>NUCLEOTIDE SEQUENCE [LARGE SCALE GENOMIC DNA]</scope>
    <source>
        <strain evidence="7">CGMCC 4.7241</strain>
    </source>
</reference>
<feature type="region of interest" description="Disordered" evidence="4">
    <location>
        <begin position="286"/>
        <end position="305"/>
    </location>
</feature>
<organism evidence="6 7">
    <name type="scientific">Tenggerimyces flavus</name>
    <dbReference type="NCBI Taxonomy" id="1708749"/>
    <lineage>
        <taxon>Bacteria</taxon>
        <taxon>Bacillati</taxon>
        <taxon>Actinomycetota</taxon>
        <taxon>Actinomycetes</taxon>
        <taxon>Propionibacteriales</taxon>
        <taxon>Nocardioidaceae</taxon>
        <taxon>Tenggerimyces</taxon>
    </lineage>
</organism>
<dbReference type="Pfam" id="PF00106">
    <property type="entry name" value="adh_short"/>
    <property type="match status" value="1"/>
</dbReference>
<dbReference type="InterPro" id="IPR020904">
    <property type="entry name" value="Sc_DH/Rdtase_CS"/>
</dbReference>
<accession>A0ABV7YLZ0</accession>
<dbReference type="Gene3D" id="3.40.50.720">
    <property type="entry name" value="NAD(P)-binding Rossmann-like Domain"/>
    <property type="match status" value="1"/>
</dbReference>
<dbReference type="PANTHER" id="PTHR44196">
    <property type="entry name" value="DEHYDROGENASE/REDUCTASE SDR FAMILY MEMBER 7B"/>
    <property type="match status" value="1"/>
</dbReference>
<dbReference type="RefSeq" id="WP_205121770.1">
    <property type="nucleotide sequence ID" value="NZ_JAFBCM010000001.1"/>
</dbReference>
<dbReference type="PRINTS" id="PR00080">
    <property type="entry name" value="SDRFAMILY"/>
</dbReference>
<feature type="domain" description="Ketoreductase" evidence="5">
    <location>
        <begin position="14"/>
        <end position="209"/>
    </location>
</feature>
<dbReference type="Proteomes" id="UP001595699">
    <property type="component" value="Unassembled WGS sequence"/>
</dbReference>
<evidence type="ECO:0000256" key="2">
    <source>
        <dbReference type="ARBA" id="ARBA00023002"/>
    </source>
</evidence>
<sequence>MEVVAVVVRSVNSSVVVVLGASAGIGRAVVREFASRGAALGIVARGRAGLEGARRDALQLGASKVVAVEADIADHEQVAAAASQFENELGPFDVWVNNAMVSVFARVWDIPPEEFRRVTETNYLGYVYGTLEALRRMRPRQHGTIVQVGSALAYRGIPLQSAYCASKHAIQGFMDSLRSELLAEGSDVRVTMVQMPAVNTPQFGWVRTRLPRHPQPVPPIFQPEVAARAVVWAADHGPRELNVGWPTVKARIGNRFAPGLLDHYLARYGIDGQQTSEPIDREAWTDNLDAPADDTDDRGAHGVFDDRARSRSTQLWLATHKSQLVYGVLAAGLTAAAAGLALRNGNANGT</sequence>
<dbReference type="PRINTS" id="PR00081">
    <property type="entry name" value="GDHRDH"/>
</dbReference>
<evidence type="ECO:0000256" key="4">
    <source>
        <dbReference type="SAM" id="MobiDB-lite"/>
    </source>
</evidence>
<dbReference type="InterPro" id="IPR002347">
    <property type="entry name" value="SDR_fam"/>
</dbReference>
<evidence type="ECO:0000313" key="7">
    <source>
        <dbReference type="Proteomes" id="UP001595699"/>
    </source>
</evidence>
<comment type="similarity">
    <text evidence="1 3">Belongs to the short-chain dehydrogenases/reductases (SDR) family.</text>
</comment>
<protein>
    <submittedName>
        <fullName evidence="6">SDR family oxidoreductase</fullName>
    </submittedName>
</protein>
<proteinExistence type="inferred from homology"/>
<dbReference type="InterPro" id="IPR036291">
    <property type="entry name" value="NAD(P)-bd_dom_sf"/>
</dbReference>
<evidence type="ECO:0000256" key="1">
    <source>
        <dbReference type="ARBA" id="ARBA00006484"/>
    </source>
</evidence>
<evidence type="ECO:0000259" key="5">
    <source>
        <dbReference type="SMART" id="SM00822"/>
    </source>
</evidence>
<evidence type="ECO:0000256" key="3">
    <source>
        <dbReference type="RuleBase" id="RU000363"/>
    </source>
</evidence>
<dbReference type="PANTHER" id="PTHR44196:SF1">
    <property type="entry name" value="DEHYDROGENASE_REDUCTASE SDR FAMILY MEMBER 7B"/>
    <property type="match status" value="1"/>
</dbReference>
<evidence type="ECO:0000313" key="6">
    <source>
        <dbReference type="EMBL" id="MFC3765711.1"/>
    </source>
</evidence>
<dbReference type="EMBL" id="JBHRZH010000042">
    <property type="protein sequence ID" value="MFC3765711.1"/>
    <property type="molecule type" value="Genomic_DNA"/>
</dbReference>